<dbReference type="KEGG" id="tpx:Turpa_1224"/>
<accession>I4B3L5</accession>
<name>I4B3L5_TURPD</name>
<feature type="chain" id="PRO_5003686683" description="Outer membrane protein beta-barrel domain-containing protein" evidence="1">
    <location>
        <begin position="21"/>
        <end position="150"/>
    </location>
</feature>
<evidence type="ECO:0000256" key="1">
    <source>
        <dbReference type="SAM" id="SignalP"/>
    </source>
</evidence>
<evidence type="ECO:0008006" key="4">
    <source>
        <dbReference type="Google" id="ProtNLM"/>
    </source>
</evidence>
<dbReference type="STRING" id="869212.Turpa_1224"/>
<evidence type="ECO:0000313" key="3">
    <source>
        <dbReference type="Proteomes" id="UP000006048"/>
    </source>
</evidence>
<organism evidence="2 3">
    <name type="scientific">Turneriella parva (strain ATCC BAA-1111 / DSM 21527 / NCTC 11395 / H)</name>
    <name type="common">Leptospira parva</name>
    <dbReference type="NCBI Taxonomy" id="869212"/>
    <lineage>
        <taxon>Bacteria</taxon>
        <taxon>Pseudomonadati</taxon>
        <taxon>Spirochaetota</taxon>
        <taxon>Spirochaetia</taxon>
        <taxon>Leptospirales</taxon>
        <taxon>Leptospiraceae</taxon>
        <taxon>Turneriella</taxon>
    </lineage>
</organism>
<protein>
    <recommendedName>
        <fullName evidence="4">Outer membrane protein beta-barrel domain-containing protein</fullName>
    </recommendedName>
</protein>
<dbReference type="RefSeq" id="WP_014802388.1">
    <property type="nucleotide sequence ID" value="NC_018020.1"/>
</dbReference>
<sequence length="150" mass="15853">MRARLACLIVCLAGAQSLSAGKVLYDSVSGPVATAEWSSSGINPHLGAAYLYGRYSFASYQLRAAFAVRPADGATVSRLGSGFGIAYYMLHADFTLRTGSVTTTGLWLGTSLPLGRAALAPELRLGYQFNFHSSTENVLNLGVGIVLNMQ</sequence>
<dbReference type="Proteomes" id="UP000006048">
    <property type="component" value="Chromosome"/>
</dbReference>
<dbReference type="EMBL" id="CP002959">
    <property type="protein sequence ID" value="AFM11872.1"/>
    <property type="molecule type" value="Genomic_DNA"/>
</dbReference>
<evidence type="ECO:0000313" key="2">
    <source>
        <dbReference type="EMBL" id="AFM11872.1"/>
    </source>
</evidence>
<proteinExistence type="predicted"/>
<dbReference type="HOGENOM" id="CLU_1739715_0_0_12"/>
<feature type="signal peptide" evidence="1">
    <location>
        <begin position="1"/>
        <end position="20"/>
    </location>
</feature>
<dbReference type="AlphaFoldDB" id="I4B3L5"/>
<gene>
    <name evidence="2" type="ordered locus">Turpa_1224</name>
</gene>
<reference evidence="2 3" key="1">
    <citation type="submission" date="2012-06" db="EMBL/GenBank/DDBJ databases">
        <title>The complete chromosome of genome of Turneriella parva DSM 21527.</title>
        <authorList>
            <consortium name="US DOE Joint Genome Institute (JGI-PGF)"/>
            <person name="Lucas S."/>
            <person name="Han J."/>
            <person name="Lapidus A."/>
            <person name="Bruce D."/>
            <person name="Goodwin L."/>
            <person name="Pitluck S."/>
            <person name="Peters L."/>
            <person name="Kyrpides N."/>
            <person name="Mavromatis K."/>
            <person name="Ivanova N."/>
            <person name="Mikhailova N."/>
            <person name="Chertkov O."/>
            <person name="Detter J.C."/>
            <person name="Tapia R."/>
            <person name="Han C."/>
            <person name="Land M."/>
            <person name="Hauser L."/>
            <person name="Markowitz V."/>
            <person name="Cheng J.-F."/>
            <person name="Hugenholtz P."/>
            <person name="Woyke T."/>
            <person name="Wu D."/>
            <person name="Gronow S."/>
            <person name="Wellnitz S."/>
            <person name="Brambilla E."/>
            <person name="Klenk H.-P."/>
            <person name="Eisen J.A."/>
        </authorList>
    </citation>
    <scope>NUCLEOTIDE SEQUENCE [LARGE SCALE GENOMIC DNA]</scope>
    <source>
        <strain evidence="3">ATCC BAA-1111 / DSM 21527 / NCTC 11395 / H</strain>
    </source>
</reference>
<keyword evidence="3" id="KW-1185">Reference proteome</keyword>
<keyword evidence="1" id="KW-0732">Signal</keyword>